<sequence>MISLINCISLLLILCCIDITFAGHCHSCFTYCKTLPNGKIDPESCDCVGNATCTGDFCFAKIEIFVDEITAIVQKGCSTDIPGGNEGCQYAGHAESIHCYCSGEMCNNRKQLNNYNVYRLPTVECCECSESHGDKCSDHQCIRKCRGNYCLVDFDGIEQGCGLGFPRLQSFLRTKSYHDWPNSVTCARYEATLSTIIKGCTCNVPSGRCNEVNQTREIQLKKVIERAPELQNYCYSLHQTSKQPFTQDIFKKSDTCEGRFCFISLTTSELVLESASFEEAYEDHQHFVGLTQPKFELLAGCLKVDDDAKVEVGCTTEYSTNMSEPISRHCVCDSHLCNYYHLLSGRPDSRVFGLYQMSECSQDAVFVQRLCKLVIIFSSCYSIVLFTVYCSITAEINQSFREDFETLLASKMDIEGAFELLEVEHTFRNKRQFVPFSPPFGYPKPYISPRSEYINVLEAPKRKRGDSDVRVCDCARIRCPRGERGPSGPPGIKARNGEPGRPGQPGTHGINLAPFVDCSPCPPGIRGESGAAGKPGPRGSPGLIGPPGLPGTNEPGPRGQQGNRGEFGKPGKKGESGRKGENAIQLIGVPGKKGAPGTRGFAGPRGDPGSNGQPAPPGPEGPQGPRGERGEPGLMGSSGFSGNQGAPGKDGVYCQCPDRSSNINVARPPDNTADYAVSSESETDQLPDDEDTSLPLPLPIHHHTSSNRHSVEPVEERYGKGHSVFITAPVQGYQTVPFVQRDMKGSQKKATPISHASVEFELRR</sequence>
<protein>
    <submittedName>
        <fullName evidence="4">Uncharacterized protein</fullName>
    </submittedName>
</protein>
<feature type="region of interest" description="Disordered" evidence="2">
    <location>
        <begin position="483"/>
        <end position="696"/>
    </location>
</feature>
<feature type="compositionally biased region" description="Acidic residues" evidence="2">
    <location>
        <begin position="681"/>
        <end position="692"/>
    </location>
</feature>
<dbReference type="Proteomes" id="UP001175271">
    <property type="component" value="Unassembled WGS sequence"/>
</dbReference>
<proteinExistence type="predicted"/>
<keyword evidence="1" id="KW-0677">Repeat</keyword>
<evidence type="ECO:0000313" key="4">
    <source>
        <dbReference type="EMBL" id="KAK0397267.1"/>
    </source>
</evidence>
<feature type="signal peptide" evidence="3">
    <location>
        <begin position="1"/>
        <end position="22"/>
    </location>
</feature>
<dbReference type="PANTHER" id="PTHR24637:SF421">
    <property type="entry name" value="CUTICLE COLLAGEN DPY-2"/>
    <property type="match status" value="1"/>
</dbReference>
<gene>
    <name evidence="4" type="ORF">QR680_002057</name>
</gene>
<keyword evidence="5" id="KW-1185">Reference proteome</keyword>
<dbReference type="EMBL" id="JAUCMV010000005">
    <property type="protein sequence ID" value="KAK0397267.1"/>
    <property type="molecule type" value="Genomic_DNA"/>
</dbReference>
<reference evidence="4" key="1">
    <citation type="submission" date="2023-06" db="EMBL/GenBank/DDBJ databases">
        <title>Genomic analysis of the entomopathogenic nematode Steinernema hermaphroditum.</title>
        <authorList>
            <person name="Schwarz E.M."/>
            <person name="Heppert J.K."/>
            <person name="Baniya A."/>
            <person name="Schwartz H.T."/>
            <person name="Tan C.-H."/>
            <person name="Antoshechkin I."/>
            <person name="Sternberg P.W."/>
            <person name="Goodrich-Blair H."/>
            <person name="Dillman A.R."/>
        </authorList>
    </citation>
    <scope>NUCLEOTIDE SEQUENCE</scope>
    <source>
        <strain evidence="4">PS9179</strain>
        <tissue evidence="4">Whole animal</tissue>
    </source>
</reference>
<evidence type="ECO:0000313" key="5">
    <source>
        <dbReference type="Proteomes" id="UP001175271"/>
    </source>
</evidence>
<name>A0AA39H127_9BILA</name>
<accession>A0AA39H127</accession>
<feature type="chain" id="PRO_5041289576" evidence="3">
    <location>
        <begin position="23"/>
        <end position="764"/>
    </location>
</feature>
<feature type="compositionally biased region" description="Basic and acidic residues" evidence="2">
    <location>
        <begin position="566"/>
        <end position="581"/>
    </location>
</feature>
<keyword evidence="3" id="KW-0732">Signal</keyword>
<evidence type="ECO:0000256" key="1">
    <source>
        <dbReference type="ARBA" id="ARBA00022737"/>
    </source>
</evidence>
<evidence type="ECO:0000256" key="3">
    <source>
        <dbReference type="SAM" id="SignalP"/>
    </source>
</evidence>
<comment type="caution">
    <text evidence="4">The sequence shown here is derived from an EMBL/GenBank/DDBJ whole genome shotgun (WGS) entry which is preliminary data.</text>
</comment>
<dbReference type="PANTHER" id="PTHR24637">
    <property type="entry name" value="COLLAGEN"/>
    <property type="match status" value="1"/>
</dbReference>
<dbReference type="AlphaFoldDB" id="A0AA39H127"/>
<organism evidence="4 5">
    <name type="scientific">Steinernema hermaphroditum</name>
    <dbReference type="NCBI Taxonomy" id="289476"/>
    <lineage>
        <taxon>Eukaryota</taxon>
        <taxon>Metazoa</taxon>
        <taxon>Ecdysozoa</taxon>
        <taxon>Nematoda</taxon>
        <taxon>Chromadorea</taxon>
        <taxon>Rhabditida</taxon>
        <taxon>Tylenchina</taxon>
        <taxon>Panagrolaimomorpha</taxon>
        <taxon>Strongyloidoidea</taxon>
        <taxon>Steinernematidae</taxon>
        <taxon>Steinernema</taxon>
    </lineage>
</organism>
<evidence type="ECO:0000256" key="2">
    <source>
        <dbReference type="SAM" id="MobiDB-lite"/>
    </source>
</evidence>